<evidence type="ECO:0000259" key="2">
    <source>
        <dbReference type="Pfam" id="PF20434"/>
    </source>
</evidence>
<reference evidence="3 4" key="1">
    <citation type="submission" date="2024-09" db="EMBL/GenBank/DDBJ databases">
        <authorList>
            <person name="Sun Q."/>
            <person name="Mori K."/>
        </authorList>
    </citation>
    <scope>NUCLEOTIDE SEQUENCE [LARGE SCALE GENOMIC DNA]</scope>
    <source>
        <strain evidence="3 4">JCM 13034</strain>
    </source>
</reference>
<keyword evidence="1 3" id="KW-0378">Hydrolase</keyword>
<accession>A0ABV5JX73</accession>
<dbReference type="InterPro" id="IPR050300">
    <property type="entry name" value="GDXG_lipolytic_enzyme"/>
</dbReference>
<dbReference type="InterPro" id="IPR029058">
    <property type="entry name" value="AB_hydrolase_fold"/>
</dbReference>
<dbReference type="Gene3D" id="3.40.50.1820">
    <property type="entry name" value="alpha/beta hydrolase"/>
    <property type="match status" value="1"/>
</dbReference>
<dbReference type="Pfam" id="PF20434">
    <property type="entry name" value="BD-FAE"/>
    <property type="match status" value="1"/>
</dbReference>
<evidence type="ECO:0000256" key="1">
    <source>
        <dbReference type="ARBA" id="ARBA00022801"/>
    </source>
</evidence>
<dbReference type="PANTHER" id="PTHR48081:SF6">
    <property type="entry name" value="PEPTIDASE S9 PROLYL OLIGOPEPTIDASE CATALYTIC DOMAIN-CONTAINING PROTEIN"/>
    <property type="match status" value="1"/>
</dbReference>
<sequence length="269" mass="30019">MMSTFSDTNGIKYIWPNGVPKTDEDLERSIQTKEKVGLITKIIEIKYPSFTVYKPTIKGNNVGIIVCPGGGYSILAIDLEGTEVAQWLTKLGYTVFLLKYSVPNKELEALNDLKRTIRIVRNTSAKYNLNKNKIGVLGFSAGGSLCARVSTLFNKETYTKVDEIDAVSCRPNFTLLIYPAYLDQGENNSITPELEISKKIPPMFIFGTVDDVYGNSSLVMTKALKEAEVTVELHFLDEGGHGYGLRKGNRAAEVWPKLAESWLKRIHIK</sequence>
<dbReference type="RefSeq" id="WP_229714412.1">
    <property type="nucleotide sequence ID" value="NZ_BMNS01000004.1"/>
</dbReference>
<dbReference type="Proteomes" id="UP001589665">
    <property type="component" value="Unassembled WGS sequence"/>
</dbReference>
<organism evidence="3 4">
    <name type="scientific">Lutibacter litoralis</name>
    <dbReference type="NCBI Taxonomy" id="321268"/>
    <lineage>
        <taxon>Bacteria</taxon>
        <taxon>Pseudomonadati</taxon>
        <taxon>Bacteroidota</taxon>
        <taxon>Flavobacteriia</taxon>
        <taxon>Flavobacteriales</taxon>
        <taxon>Flavobacteriaceae</taxon>
        <taxon>Lutibacter</taxon>
    </lineage>
</organism>
<dbReference type="EMBL" id="JBHMDX010000002">
    <property type="protein sequence ID" value="MFB9270986.1"/>
    <property type="molecule type" value="Genomic_DNA"/>
</dbReference>
<evidence type="ECO:0000313" key="3">
    <source>
        <dbReference type="EMBL" id="MFB9270986.1"/>
    </source>
</evidence>
<gene>
    <name evidence="3" type="ORF">ACFFT3_03725</name>
</gene>
<keyword evidence="4" id="KW-1185">Reference proteome</keyword>
<proteinExistence type="predicted"/>
<feature type="domain" description="BD-FAE-like" evidence="2">
    <location>
        <begin position="52"/>
        <end position="156"/>
    </location>
</feature>
<name>A0ABV5JX73_9FLAO</name>
<dbReference type="SUPFAM" id="SSF53474">
    <property type="entry name" value="alpha/beta-Hydrolases"/>
    <property type="match status" value="1"/>
</dbReference>
<evidence type="ECO:0000313" key="4">
    <source>
        <dbReference type="Proteomes" id="UP001589665"/>
    </source>
</evidence>
<comment type="caution">
    <text evidence="3">The sequence shown here is derived from an EMBL/GenBank/DDBJ whole genome shotgun (WGS) entry which is preliminary data.</text>
</comment>
<protein>
    <submittedName>
        <fullName evidence="3">Alpha/beta hydrolase</fullName>
    </submittedName>
</protein>
<dbReference type="InterPro" id="IPR049492">
    <property type="entry name" value="BD-FAE-like_dom"/>
</dbReference>
<dbReference type="PANTHER" id="PTHR48081">
    <property type="entry name" value="AB HYDROLASE SUPERFAMILY PROTEIN C4A8.06C"/>
    <property type="match status" value="1"/>
</dbReference>
<dbReference type="GO" id="GO:0016787">
    <property type="term" value="F:hydrolase activity"/>
    <property type="evidence" value="ECO:0007669"/>
    <property type="project" value="UniProtKB-KW"/>
</dbReference>